<dbReference type="SMART" id="SM00418">
    <property type="entry name" value="HTH_ARSR"/>
    <property type="match status" value="1"/>
</dbReference>
<dbReference type="PANTHER" id="PTHR43428">
    <property type="entry name" value="ARSENATE REDUCTASE"/>
    <property type="match status" value="1"/>
</dbReference>
<evidence type="ECO:0000259" key="2">
    <source>
        <dbReference type="SMART" id="SM00226"/>
    </source>
</evidence>
<organism evidence="4 5">
    <name type="scientific">Actinotalea fermentans</name>
    <dbReference type="NCBI Taxonomy" id="43671"/>
    <lineage>
        <taxon>Bacteria</taxon>
        <taxon>Bacillati</taxon>
        <taxon>Actinomycetota</taxon>
        <taxon>Actinomycetes</taxon>
        <taxon>Micrococcales</taxon>
        <taxon>Cellulomonadaceae</taxon>
        <taxon>Actinotalea</taxon>
    </lineage>
</organism>
<dbReference type="PANTHER" id="PTHR43428:SF1">
    <property type="entry name" value="ARSENATE REDUCTASE"/>
    <property type="match status" value="1"/>
</dbReference>
<comment type="caution">
    <text evidence="4">The sequence shown here is derived from an EMBL/GenBank/DDBJ whole genome shotgun (WGS) entry which is preliminary data.</text>
</comment>
<gene>
    <name evidence="4" type="ORF">AFE02nite_17250</name>
</gene>
<accession>A0A511YXR9</accession>
<evidence type="ECO:0000256" key="1">
    <source>
        <dbReference type="ARBA" id="ARBA00022849"/>
    </source>
</evidence>
<dbReference type="Pfam" id="PF01451">
    <property type="entry name" value="LMWPc"/>
    <property type="match status" value="1"/>
</dbReference>
<dbReference type="GO" id="GO:0003700">
    <property type="term" value="F:DNA-binding transcription factor activity"/>
    <property type="evidence" value="ECO:0007669"/>
    <property type="project" value="InterPro"/>
</dbReference>
<evidence type="ECO:0000313" key="5">
    <source>
        <dbReference type="Proteomes" id="UP000321484"/>
    </source>
</evidence>
<name>A0A511YXR9_9CELL</name>
<evidence type="ECO:0000259" key="3">
    <source>
        <dbReference type="SMART" id="SM00418"/>
    </source>
</evidence>
<feature type="domain" description="Phosphotyrosine protein phosphatase I" evidence="2">
    <location>
        <begin position="101"/>
        <end position="222"/>
    </location>
</feature>
<dbReference type="GO" id="GO:0046685">
    <property type="term" value="P:response to arsenic-containing substance"/>
    <property type="evidence" value="ECO:0007669"/>
    <property type="project" value="UniProtKB-KW"/>
</dbReference>
<dbReference type="InterPro" id="IPR036196">
    <property type="entry name" value="Ptyr_pPase_sf"/>
</dbReference>
<dbReference type="InterPro" id="IPR036390">
    <property type="entry name" value="WH_DNA-bd_sf"/>
</dbReference>
<dbReference type="OrthoDB" id="9784339at2"/>
<dbReference type="InterPro" id="IPR036388">
    <property type="entry name" value="WH-like_DNA-bd_sf"/>
</dbReference>
<sequence>MDTDWIERARERATLHGVLADPARLAIVDLLAWSDAAPSEVGAALGLSSNLLAHHVGVLVEHGVVARTRSEGDRRRTYLSLVPGALDGIGLPGGTPRPTPARVVFVCTANSARSQLAAAVWQRHSRLPAASAGTHPADQVAPGAVRAARRHHLPPLGIPRALDDVLADGDYVVTVCDRAHEETPGIAVGHWSVPDPVRRGDDAAFEAALAQIERRAADLAPRLTPAARTPEETP</sequence>
<keyword evidence="5" id="KW-1185">Reference proteome</keyword>
<keyword evidence="1" id="KW-0059">Arsenical resistance</keyword>
<dbReference type="InterPro" id="IPR001845">
    <property type="entry name" value="HTH_ArsR_DNA-bd_dom"/>
</dbReference>
<feature type="domain" description="HTH arsR-type" evidence="3">
    <location>
        <begin position="14"/>
        <end position="87"/>
    </location>
</feature>
<proteinExistence type="predicted"/>
<protein>
    <submittedName>
        <fullName evidence="4">Putative regulatory protein, ArsR family</fullName>
    </submittedName>
</protein>
<dbReference type="SUPFAM" id="SSF52788">
    <property type="entry name" value="Phosphotyrosine protein phosphatases I"/>
    <property type="match status" value="1"/>
</dbReference>
<dbReference type="Pfam" id="PF12840">
    <property type="entry name" value="HTH_20"/>
    <property type="match status" value="1"/>
</dbReference>
<dbReference type="InterPro" id="IPR023485">
    <property type="entry name" value="Ptyr_pPase"/>
</dbReference>
<dbReference type="InterPro" id="IPR011991">
    <property type="entry name" value="ArsR-like_HTH"/>
</dbReference>
<dbReference type="AlphaFoldDB" id="A0A511YXR9"/>
<dbReference type="Gene3D" id="1.10.10.10">
    <property type="entry name" value="Winged helix-like DNA-binding domain superfamily/Winged helix DNA-binding domain"/>
    <property type="match status" value="1"/>
</dbReference>
<dbReference type="SUPFAM" id="SSF46785">
    <property type="entry name" value="Winged helix' DNA-binding domain"/>
    <property type="match status" value="1"/>
</dbReference>
<dbReference type="SMART" id="SM00226">
    <property type="entry name" value="LMWPc"/>
    <property type="match status" value="1"/>
</dbReference>
<dbReference type="Proteomes" id="UP000321484">
    <property type="component" value="Unassembled WGS sequence"/>
</dbReference>
<evidence type="ECO:0000313" key="4">
    <source>
        <dbReference type="EMBL" id="GEN79991.1"/>
    </source>
</evidence>
<dbReference type="Gene3D" id="3.40.50.2300">
    <property type="match status" value="1"/>
</dbReference>
<dbReference type="EMBL" id="BJYK01000004">
    <property type="protein sequence ID" value="GEN79991.1"/>
    <property type="molecule type" value="Genomic_DNA"/>
</dbReference>
<reference evidence="4 5" key="1">
    <citation type="submission" date="2019-07" db="EMBL/GenBank/DDBJ databases">
        <title>Whole genome shotgun sequence of Actinotalea fermentans NBRC 105374.</title>
        <authorList>
            <person name="Hosoyama A."/>
            <person name="Uohara A."/>
            <person name="Ohji S."/>
            <person name="Ichikawa N."/>
        </authorList>
    </citation>
    <scope>NUCLEOTIDE SEQUENCE [LARGE SCALE GENOMIC DNA]</scope>
    <source>
        <strain evidence="4 5">NBRC 105374</strain>
    </source>
</reference>
<dbReference type="CDD" id="cd00090">
    <property type="entry name" value="HTH_ARSR"/>
    <property type="match status" value="1"/>
</dbReference>
<dbReference type="RefSeq" id="WP_034246444.1">
    <property type="nucleotide sequence ID" value="NZ_BJYK01000004.1"/>
</dbReference>